<reference evidence="10 11" key="1">
    <citation type="submission" date="2020-03" db="EMBL/GenBank/DDBJ databases">
        <title>Genomic Encyclopedia of Type Strains, Phase IV (KMG-IV): sequencing the most valuable type-strain genomes for metagenomic binning, comparative biology and taxonomic classification.</title>
        <authorList>
            <person name="Goeker M."/>
        </authorList>
    </citation>
    <scope>NUCLEOTIDE SEQUENCE [LARGE SCALE GENOMIC DNA]</scope>
    <source>
        <strain evidence="10 11">DSM 102865</strain>
    </source>
</reference>
<protein>
    <recommendedName>
        <fullName evidence="2">histidine kinase</fullName>
        <ecNumber evidence="2">2.7.13.3</ecNumber>
    </recommendedName>
</protein>
<keyword evidence="4" id="KW-0805">Transcription regulation</keyword>
<dbReference type="PROSITE" id="PS01124">
    <property type="entry name" value="HTH_ARAC_FAMILY_2"/>
    <property type="match status" value="1"/>
</dbReference>
<dbReference type="InterPro" id="IPR009057">
    <property type="entry name" value="Homeodomain-like_sf"/>
</dbReference>
<dbReference type="InterPro" id="IPR018060">
    <property type="entry name" value="HTH_AraC"/>
</dbReference>
<dbReference type="EC" id="2.7.13.3" evidence="2"/>
<evidence type="ECO:0000313" key="10">
    <source>
        <dbReference type="EMBL" id="NIJ54551.1"/>
    </source>
</evidence>
<dbReference type="SUPFAM" id="SSF46689">
    <property type="entry name" value="Homeodomain-like"/>
    <property type="match status" value="1"/>
</dbReference>
<dbReference type="EMBL" id="JAASQJ010000003">
    <property type="protein sequence ID" value="NIJ54551.1"/>
    <property type="molecule type" value="Genomic_DNA"/>
</dbReference>
<keyword evidence="5" id="KW-0804">Transcription</keyword>
<keyword evidence="3 6" id="KW-0597">Phosphoprotein</keyword>
<proteinExistence type="predicted"/>
<dbReference type="Gene3D" id="1.10.10.60">
    <property type="entry name" value="Homeodomain-like"/>
    <property type="match status" value="1"/>
</dbReference>
<dbReference type="Pfam" id="PF12833">
    <property type="entry name" value="HTH_18"/>
    <property type="match status" value="1"/>
</dbReference>
<feature type="domain" description="Response regulatory" evidence="9">
    <location>
        <begin position="3"/>
        <end position="122"/>
    </location>
</feature>
<keyword evidence="11" id="KW-1185">Reference proteome</keyword>
<dbReference type="SMART" id="SM00387">
    <property type="entry name" value="HATPase_c"/>
    <property type="match status" value="1"/>
</dbReference>
<sequence>MVNILVVDDEAQMQPLMQLRFRRKIQANQYAFLFATSGREALSIIKNQPEIDVVLLDINMPDINGLALLGQLSELLPSSRTVMVSAYGDMSNIRTAMNRGAFDFVLKPINFQDLELTIDKTARHVGQLRESIRTEAIANLKARFFDNITHEFRTPLTLILAPAERQLQSSALSDATRQDLLTIERSAHHLLLLINQLLELSKLEAGKLAIVESPGNVGSFIGQLVESFRTAAEHKGILLSFQKNDIDKLFVFDKNKWEQIVNNLLSNALKFTKGGGNIDVEANLSDSMNLNLSVNDTGIGISKDKLDHVFDRFFQVDDSQTRAYGGSGIGLALVRELSNLLGGSAEVESQPGMGTSFRIRLPLKKLNESFLPAPEMSQASVPEPNLSFHGYQPGVMETDVLHTASLETDDPIVLLVEDNAELLEFMRGSLKDKYRVLVAENGREGLIIARRELPDVVISDVMMPEMDGYELVNQLKNDAQTSHISVILLTSRDAQNSRMVGLTAGADHYISKPFHLSELELRLQNLLNRQQKIRDHFQRRLSLTDTSAAISSAADTSAIETEMPNPFVQKLHNLIDHNLDNSEFGPEHLASEVAMSIRTLTRKLTTLTGISPARLIRIYRLRKAGEMLRAGVSISESAYAVGFDSPSYFATAFKEYFQKTPTEYVTMIN</sequence>
<dbReference type="InterPro" id="IPR001789">
    <property type="entry name" value="Sig_transdc_resp-reg_receiver"/>
</dbReference>
<dbReference type="SMART" id="SM00342">
    <property type="entry name" value="HTH_ARAC"/>
    <property type="match status" value="1"/>
</dbReference>
<dbReference type="PROSITE" id="PS50110">
    <property type="entry name" value="RESPONSE_REGULATORY"/>
    <property type="match status" value="2"/>
</dbReference>
<dbReference type="SUPFAM" id="SSF52172">
    <property type="entry name" value="CheY-like"/>
    <property type="match status" value="2"/>
</dbReference>
<organism evidence="10 11">
    <name type="scientific">Dyadobacter arcticus</name>
    <dbReference type="NCBI Taxonomy" id="1078754"/>
    <lineage>
        <taxon>Bacteria</taxon>
        <taxon>Pseudomonadati</taxon>
        <taxon>Bacteroidota</taxon>
        <taxon>Cytophagia</taxon>
        <taxon>Cytophagales</taxon>
        <taxon>Spirosomataceae</taxon>
        <taxon>Dyadobacter</taxon>
    </lineage>
</organism>
<dbReference type="SUPFAM" id="SSF47384">
    <property type="entry name" value="Homodimeric domain of signal transducing histidine kinase"/>
    <property type="match status" value="1"/>
</dbReference>
<dbReference type="CDD" id="cd00082">
    <property type="entry name" value="HisKA"/>
    <property type="match status" value="1"/>
</dbReference>
<dbReference type="Gene3D" id="3.30.565.10">
    <property type="entry name" value="Histidine kinase-like ATPase, C-terminal domain"/>
    <property type="match status" value="1"/>
</dbReference>
<feature type="domain" description="HTH araC/xylS-type" evidence="7">
    <location>
        <begin position="569"/>
        <end position="667"/>
    </location>
</feature>
<dbReference type="InterPro" id="IPR036097">
    <property type="entry name" value="HisK_dim/P_sf"/>
</dbReference>
<evidence type="ECO:0000256" key="4">
    <source>
        <dbReference type="ARBA" id="ARBA00023015"/>
    </source>
</evidence>
<evidence type="ECO:0000256" key="6">
    <source>
        <dbReference type="PROSITE-ProRule" id="PRU00169"/>
    </source>
</evidence>
<dbReference type="InterPro" id="IPR003661">
    <property type="entry name" value="HisK_dim/P_dom"/>
</dbReference>
<comment type="catalytic activity">
    <reaction evidence="1">
        <text>ATP + protein L-histidine = ADP + protein N-phospho-L-histidine.</text>
        <dbReference type="EC" id="2.7.13.3"/>
    </reaction>
</comment>
<evidence type="ECO:0000256" key="2">
    <source>
        <dbReference type="ARBA" id="ARBA00012438"/>
    </source>
</evidence>
<comment type="caution">
    <text evidence="10">The sequence shown here is derived from an EMBL/GenBank/DDBJ whole genome shotgun (WGS) entry which is preliminary data.</text>
</comment>
<evidence type="ECO:0000256" key="5">
    <source>
        <dbReference type="ARBA" id="ARBA00023163"/>
    </source>
</evidence>
<dbReference type="PRINTS" id="PR00344">
    <property type="entry name" value="BCTRLSENSOR"/>
</dbReference>
<evidence type="ECO:0000259" key="7">
    <source>
        <dbReference type="PROSITE" id="PS01124"/>
    </source>
</evidence>
<feature type="domain" description="Histidine kinase" evidence="8">
    <location>
        <begin position="147"/>
        <end position="365"/>
    </location>
</feature>
<dbReference type="InterPro" id="IPR011006">
    <property type="entry name" value="CheY-like_superfamily"/>
</dbReference>
<dbReference type="Pfam" id="PF00072">
    <property type="entry name" value="Response_reg"/>
    <property type="match status" value="2"/>
</dbReference>
<dbReference type="Gene3D" id="3.40.50.2300">
    <property type="match status" value="2"/>
</dbReference>
<dbReference type="Pfam" id="PF02518">
    <property type="entry name" value="HATPase_c"/>
    <property type="match status" value="1"/>
</dbReference>
<dbReference type="InterPro" id="IPR036890">
    <property type="entry name" value="HATPase_C_sf"/>
</dbReference>
<dbReference type="CDD" id="cd17536">
    <property type="entry name" value="REC_YesN-like"/>
    <property type="match status" value="1"/>
</dbReference>
<accession>A0ABX0UNL2</accession>
<dbReference type="CDD" id="cd16922">
    <property type="entry name" value="HATPase_EvgS-ArcB-TorS-like"/>
    <property type="match status" value="1"/>
</dbReference>
<dbReference type="SMART" id="SM00448">
    <property type="entry name" value="REC"/>
    <property type="match status" value="2"/>
</dbReference>
<evidence type="ECO:0000256" key="3">
    <source>
        <dbReference type="ARBA" id="ARBA00022553"/>
    </source>
</evidence>
<gene>
    <name evidence="10" type="ORF">FHS68_003733</name>
</gene>
<dbReference type="SMART" id="SM00388">
    <property type="entry name" value="HisKA"/>
    <property type="match status" value="1"/>
</dbReference>
<dbReference type="Gene3D" id="1.10.287.130">
    <property type="match status" value="1"/>
</dbReference>
<dbReference type="SUPFAM" id="SSF55874">
    <property type="entry name" value="ATPase domain of HSP90 chaperone/DNA topoisomerase II/histidine kinase"/>
    <property type="match status" value="1"/>
</dbReference>
<feature type="modified residue" description="4-aspartylphosphate" evidence="6">
    <location>
        <position position="460"/>
    </location>
</feature>
<dbReference type="PANTHER" id="PTHR43547">
    <property type="entry name" value="TWO-COMPONENT HISTIDINE KINASE"/>
    <property type="match status" value="1"/>
</dbReference>
<dbReference type="InterPro" id="IPR003594">
    <property type="entry name" value="HATPase_dom"/>
</dbReference>
<dbReference type="Pfam" id="PF00512">
    <property type="entry name" value="HisKA"/>
    <property type="match status" value="1"/>
</dbReference>
<evidence type="ECO:0000313" key="11">
    <source>
        <dbReference type="Proteomes" id="UP001179181"/>
    </source>
</evidence>
<dbReference type="PANTHER" id="PTHR43547:SF2">
    <property type="entry name" value="HYBRID SIGNAL TRANSDUCTION HISTIDINE KINASE C"/>
    <property type="match status" value="1"/>
</dbReference>
<feature type="modified residue" description="4-aspartylphosphate" evidence="6">
    <location>
        <position position="57"/>
    </location>
</feature>
<evidence type="ECO:0000259" key="8">
    <source>
        <dbReference type="PROSITE" id="PS50109"/>
    </source>
</evidence>
<evidence type="ECO:0000259" key="9">
    <source>
        <dbReference type="PROSITE" id="PS50110"/>
    </source>
</evidence>
<evidence type="ECO:0000256" key="1">
    <source>
        <dbReference type="ARBA" id="ARBA00000085"/>
    </source>
</evidence>
<dbReference type="RefSeq" id="WP_167272885.1">
    <property type="nucleotide sequence ID" value="NZ_JAASQJ010000003.1"/>
</dbReference>
<feature type="domain" description="Response regulatory" evidence="9">
    <location>
        <begin position="412"/>
        <end position="527"/>
    </location>
</feature>
<dbReference type="PROSITE" id="PS50109">
    <property type="entry name" value="HIS_KIN"/>
    <property type="match status" value="1"/>
</dbReference>
<dbReference type="Proteomes" id="UP001179181">
    <property type="component" value="Unassembled WGS sequence"/>
</dbReference>
<dbReference type="InterPro" id="IPR004358">
    <property type="entry name" value="Sig_transdc_His_kin-like_C"/>
</dbReference>
<name>A0ABX0UNL2_9BACT</name>
<dbReference type="InterPro" id="IPR005467">
    <property type="entry name" value="His_kinase_dom"/>
</dbReference>